<protein>
    <submittedName>
        <fullName evidence="2">Uncharacterized protein</fullName>
    </submittedName>
</protein>
<feature type="region of interest" description="Disordered" evidence="1">
    <location>
        <begin position="1"/>
        <end position="49"/>
    </location>
</feature>
<evidence type="ECO:0000256" key="1">
    <source>
        <dbReference type="SAM" id="MobiDB-lite"/>
    </source>
</evidence>
<dbReference type="Proteomes" id="UP001157109">
    <property type="component" value="Unassembled WGS sequence"/>
</dbReference>
<keyword evidence="3" id="KW-1185">Reference proteome</keyword>
<gene>
    <name evidence="2" type="ORF">GCM10025862_28050</name>
</gene>
<accession>A0ABQ6HQP1</accession>
<evidence type="ECO:0000313" key="2">
    <source>
        <dbReference type="EMBL" id="GMA20784.1"/>
    </source>
</evidence>
<organism evidence="2 3">
    <name type="scientific">Arsenicicoccus piscis</name>
    <dbReference type="NCBI Taxonomy" id="673954"/>
    <lineage>
        <taxon>Bacteria</taxon>
        <taxon>Bacillati</taxon>
        <taxon>Actinomycetota</taxon>
        <taxon>Actinomycetes</taxon>
        <taxon>Micrococcales</taxon>
        <taxon>Intrasporangiaceae</taxon>
        <taxon>Arsenicicoccus</taxon>
    </lineage>
</organism>
<evidence type="ECO:0000313" key="3">
    <source>
        <dbReference type="Proteomes" id="UP001157109"/>
    </source>
</evidence>
<dbReference type="EMBL" id="BSUJ01000001">
    <property type="protein sequence ID" value="GMA20784.1"/>
    <property type="molecule type" value="Genomic_DNA"/>
</dbReference>
<name>A0ABQ6HQP1_9MICO</name>
<comment type="caution">
    <text evidence="2">The sequence shown here is derived from an EMBL/GenBank/DDBJ whole genome shotgun (WGS) entry which is preliminary data.</text>
</comment>
<sequence>MRQPLVVERGRGDEDESLEPVRGLLDQPGDGGSAHADAHGPSGGGVVSDGAELVDEVVVAPRRRGTCEAPCPRKLKKVRVPATAEA</sequence>
<reference evidence="3" key="1">
    <citation type="journal article" date="2019" name="Int. J. Syst. Evol. Microbiol.">
        <title>The Global Catalogue of Microorganisms (GCM) 10K type strain sequencing project: providing services to taxonomists for standard genome sequencing and annotation.</title>
        <authorList>
            <consortium name="The Broad Institute Genomics Platform"/>
            <consortium name="The Broad Institute Genome Sequencing Center for Infectious Disease"/>
            <person name="Wu L."/>
            <person name="Ma J."/>
        </authorList>
    </citation>
    <scope>NUCLEOTIDE SEQUENCE [LARGE SCALE GENOMIC DNA]</scope>
    <source>
        <strain evidence="3">NBRC 105830</strain>
    </source>
</reference>
<proteinExistence type="predicted"/>